<comment type="caution">
    <text evidence="1">The sequence shown here is derived from an EMBL/GenBank/DDBJ whole genome shotgun (WGS) entry which is preliminary data.</text>
</comment>
<dbReference type="STRING" id="1631356.VV01_15140"/>
<reference evidence="2" key="1">
    <citation type="submission" date="2015-03" db="EMBL/GenBank/DDBJ databases">
        <title>Luteipulveratus halotolerans sp. nov., a novel actinobacterium (Dermacoccaceae) from Sarawak, Malaysia.</title>
        <authorList>
            <person name="Juboi H."/>
            <person name="Basik A."/>
            <person name="Shamsul S.S."/>
            <person name="Arnold P."/>
            <person name="Schmitt E.K."/>
            <person name="Sanglier J.-J."/>
            <person name="Yeo T."/>
        </authorList>
    </citation>
    <scope>NUCLEOTIDE SEQUENCE [LARGE SCALE GENOMIC DNA]</scope>
    <source>
        <strain evidence="2">C296001</strain>
    </source>
</reference>
<dbReference type="OrthoDB" id="3212792at2"/>
<gene>
    <name evidence="1" type="ORF">VV01_15140</name>
</gene>
<dbReference type="EMBL" id="LAIR01000002">
    <property type="protein sequence ID" value="KNX38178.1"/>
    <property type="molecule type" value="Genomic_DNA"/>
</dbReference>
<dbReference type="SUPFAM" id="SSF55298">
    <property type="entry name" value="YjgF-like"/>
    <property type="match status" value="1"/>
</dbReference>
<proteinExistence type="predicted"/>
<sequence>MPVTRFSPAGLQPGTPYDHVAIGTGTRHVHISGQVARSEEGKPIAVNDLAGQVAEVLRNTARALAGAGASFDDALRMTFYVTDWEPEKIAPFMDGIARVAEELKLPQPLPPASLIGVDYLFEPDVLVELEVTAILD</sequence>
<dbReference type="PANTHER" id="PTHR43857:SF1">
    <property type="entry name" value="YJGH FAMILY PROTEIN"/>
    <property type="match status" value="1"/>
</dbReference>
<dbReference type="PANTHER" id="PTHR43857">
    <property type="entry name" value="BLR7761 PROTEIN"/>
    <property type="match status" value="1"/>
</dbReference>
<protein>
    <submittedName>
        <fullName evidence="1">Endoribonuclease</fullName>
    </submittedName>
</protein>
<dbReference type="InterPro" id="IPR035959">
    <property type="entry name" value="RutC-like_sf"/>
</dbReference>
<dbReference type="Gene3D" id="3.30.1330.40">
    <property type="entry name" value="RutC-like"/>
    <property type="match status" value="1"/>
</dbReference>
<dbReference type="RefSeq" id="WP_050670597.1">
    <property type="nucleotide sequence ID" value="NZ_LAIR01000002.1"/>
</dbReference>
<keyword evidence="2" id="KW-1185">Reference proteome</keyword>
<dbReference type="AlphaFoldDB" id="A0A0L6CKX8"/>
<organism evidence="1 2">
    <name type="scientific">Luteipulveratus halotolerans</name>
    <dbReference type="NCBI Taxonomy" id="1631356"/>
    <lineage>
        <taxon>Bacteria</taxon>
        <taxon>Bacillati</taxon>
        <taxon>Actinomycetota</taxon>
        <taxon>Actinomycetes</taxon>
        <taxon>Micrococcales</taxon>
        <taxon>Dermacoccaceae</taxon>
        <taxon>Luteipulveratus</taxon>
    </lineage>
</organism>
<dbReference type="Proteomes" id="UP000037397">
    <property type="component" value="Unassembled WGS sequence"/>
</dbReference>
<dbReference type="Pfam" id="PF01042">
    <property type="entry name" value="Ribonuc_L-PSP"/>
    <property type="match status" value="1"/>
</dbReference>
<evidence type="ECO:0000313" key="1">
    <source>
        <dbReference type="EMBL" id="KNX38178.1"/>
    </source>
</evidence>
<evidence type="ECO:0000313" key="2">
    <source>
        <dbReference type="Proteomes" id="UP000037397"/>
    </source>
</evidence>
<accession>A0A0L6CKX8</accession>
<name>A0A0L6CKX8_9MICO</name>
<dbReference type="InterPro" id="IPR006175">
    <property type="entry name" value="YjgF/YER057c/UK114"/>
</dbReference>
<dbReference type="PATRIC" id="fig|1631356.3.peg.2999"/>